<proteinExistence type="inferred from homology"/>
<evidence type="ECO:0000259" key="5">
    <source>
        <dbReference type="PROSITE" id="PS51192"/>
    </source>
</evidence>
<evidence type="ECO:0000256" key="1">
    <source>
        <dbReference type="ARBA" id="ARBA00005446"/>
    </source>
</evidence>
<dbReference type="AlphaFoldDB" id="A0A1X7USC9"/>
<dbReference type="Pfam" id="PF00270">
    <property type="entry name" value="DEAD"/>
    <property type="match status" value="1"/>
</dbReference>
<dbReference type="PANTHER" id="PTHR13710">
    <property type="entry name" value="DNA HELICASE RECQ FAMILY MEMBER"/>
    <property type="match status" value="1"/>
</dbReference>
<dbReference type="eggNOG" id="KOG0353">
    <property type="taxonomic scope" value="Eukaryota"/>
</dbReference>
<accession>A0A1X7USC9</accession>
<reference evidence="6" key="1">
    <citation type="submission" date="2017-05" db="UniProtKB">
        <authorList>
            <consortium name="EnsemblMetazoa"/>
        </authorList>
    </citation>
    <scope>IDENTIFICATION</scope>
</reference>
<evidence type="ECO:0000256" key="3">
    <source>
        <dbReference type="ARBA" id="ARBA00023235"/>
    </source>
</evidence>
<dbReference type="GO" id="GO:0005634">
    <property type="term" value="C:nucleus"/>
    <property type="evidence" value="ECO:0007669"/>
    <property type="project" value="TreeGrafter"/>
</dbReference>
<dbReference type="OrthoDB" id="10261556at2759"/>
<dbReference type="GO" id="GO:0043138">
    <property type="term" value="F:3'-5' DNA helicase activity"/>
    <property type="evidence" value="ECO:0007669"/>
    <property type="project" value="TreeGrafter"/>
</dbReference>
<protein>
    <recommendedName>
        <fullName evidence="5">Helicase ATP-binding domain-containing protein</fullName>
    </recommendedName>
</protein>
<evidence type="ECO:0000256" key="2">
    <source>
        <dbReference type="ARBA" id="ARBA00023125"/>
    </source>
</evidence>
<comment type="similarity">
    <text evidence="1">Belongs to the helicase family. RecQ subfamily.</text>
</comment>
<sequence length="184" mass="21131">MKTTTAVVRGDFQYILTSPEIFLTNKNSVDLFQSSSFQERLVGVLIDEAHCVQNWGIKFRKEYAKLGELCSFLPSHVCMMALTATASASSQKEIIKLLGMTKPHIIIRCPNKPNIIYYLEEKTQDIDVVFKPLVEEVKVKGTRMNTVIIFYWTFNDCSAIYYYFKDLLKESITDPQGYSNVPKF</sequence>
<dbReference type="GO" id="GO:0003677">
    <property type="term" value="F:DNA binding"/>
    <property type="evidence" value="ECO:0007669"/>
    <property type="project" value="UniProtKB-KW"/>
</dbReference>
<dbReference type="PANTHER" id="PTHR13710:SF153">
    <property type="entry name" value="RECQ-LIKE DNA HELICASE BLM"/>
    <property type="match status" value="1"/>
</dbReference>
<dbReference type="InterPro" id="IPR011545">
    <property type="entry name" value="DEAD/DEAH_box_helicase_dom"/>
</dbReference>
<dbReference type="GO" id="GO:0000724">
    <property type="term" value="P:double-strand break repair via homologous recombination"/>
    <property type="evidence" value="ECO:0007669"/>
    <property type="project" value="TreeGrafter"/>
</dbReference>
<name>A0A1X7USC9_AMPQE</name>
<dbReference type="InterPro" id="IPR014001">
    <property type="entry name" value="Helicase_ATP-bd"/>
</dbReference>
<dbReference type="GO" id="GO:0005524">
    <property type="term" value="F:ATP binding"/>
    <property type="evidence" value="ECO:0007669"/>
    <property type="project" value="InterPro"/>
</dbReference>
<feature type="domain" description="Helicase ATP-binding" evidence="5">
    <location>
        <begin position="1"/>
        <end position="104"/>
    </location>
</feature>
<dbReference type="GO" id="GO:0005737">
    <property type="term" value="C:cytoplasm"/>
    <property type="evidence" value="ECO:0007669"/>
    <property type="project" value="TreeGrafter"/>
</dbReference>
<keyword evidence="2" id="KW-0238">DNA-binding</keyword>
<dbReference type="SUPFAM" id="SSF52540">
    <property type="entry name" value="P-loop containing nucleoside triphosphate hydrolases"/>
    <property type="match status" value="1"/>
</dbReference>
<keyword evidence="4" id="KW-0539">Nucleus</keyword>
<dbReference type="EnsemblMetazoa" id="Aqu2.1.30678_001">
    <property type="protein sequence ID" value="Aqu2.1.30678_001"/>
    <property type="gene ID" value="Aqu2.1.30678"/>
</dbReference>
<dbReference type="InParanoid" id="A0A1X7USC9"/>
<evidence type="ECO:0000256" key="4">
    <source>
        <dbReference type="ARBA" id="ARBA00023242"/>
    </source>
</evidence>
<evidence type="ECO:0000313" key="6">
    <source>
        <dbReference type="EnsemblMetazoa" id="Aqu2.1.30678_001"/>
    </source>
</evidence>
<dbReference type="PROSITE" id="PS51192">
    <property type="entry name" value="HELICASE_ATP_BIND_1"/>
    <property type="match status" value="1"/>
</dbReference>
<dbReference type="GO" id="GO:0009378">
    <property type="term" value="F:four-way junction helicase activity"/>
    <property type="evidence" value="ECO:0007669"/>
    <property type="project" value="TreeGrafter"/>
</dbReference>
<dbReference type="STRING" id="400682.A0A1X7USC9"/>
<dbReference type="InterPro" id="IPR027417">
    <property type="entry name" value="P-loop_NTPase"/>
</dbReference>
<organism evidence="6">
    <name type="scientific">Amphimedon queenslandica</name>
    <name type="common">Sponge</name>
    <dbReference type="NCBI Taxonomy" id="400682"/>
    <lineage>
        <taxon>Eukaryota</taxon>
        <taxon>Metazoa</taxon>
        <taxon>Porifera</taxon>
        <taxon>Demospongiae</taxon>
        <taxon>Heteroscleromorpha</taxon>
        <taxon>Haplosclerida</taxon>
        <taxon>Niphatidae</taxon>
        <taxon>Amphimedon</taxon>
    </lineage>
</organism>
<dbReference type="GO" id="GO:0005694">
    <property type="term" value="C:chromosome"/>
    <property type="evidence" value="ECO:0007669"/>
    <property type="project" value="TreeGrafter"/>
</dbReference>
<keyword evidence="3" id="KW-0413">Isomerase</keyword>
<dbReference type="Gene3D" id="3.40.50.300">
    <property type="entry name" value="P-loop containing nucleotide triphosphate hydrolases"/>
    <property type="match status" value="1"/>
</dbReference>